<evidence type="ECO:0000256" key="8">
    <source>
        <dbReference type="HAMAP-Rule" id="MF_00022"/>
    </source>
</evidence>
<dbReference type="CDD" id="cd00808">
    <property type="entry name" value="GluRS_core"/>
    <property type="match status" value="1"/>
</dbReference>
<reference evidence="11 12" key="1">
    <citation type="submission" date="2016-10" db="EMBL/GenBank/DDBJ databases">
        <authorList>
            <person name="Varghese N."/>
            <person name="Submissions S."/>
        </authorList>
    </citation>
    <scope>NUCLEOTIDE SEQUENCE [LARGE SCALE GENOMIC DNA]</scope>
    <source>
        <strain evidence="11 12">DSM 25353</strain>
    </source>
</reference>
<evidence type="ECO:0000313" key="12">
    <source>
        <dbReference type="Proteomes" id="UP000198711"/>
    </source>
</evidence>
<dbReference type="RefSeq" id="WP_092724138.1">
    <property type="nucleotide sequence ID" value="NZ_FNNO01000009.1"/>
</dbReference>
<comment type="subcellular location">
    <subcellularLocation>
        <location evidence="8">Cytoplasm</location>
    </subcellularLocation>
</comment>
<dbReference type="NCBIfam" id="TIGR00464">
    <property type="entry name" value="gltX_bact"/>
    <property type="match status" value="1"/>
</dbReference>
<comment type="caution">
    <text evidence="8">Lacks conserved residue(s) required for the propagation of feature annotation.</text>
</comment>
<dbReference type="InterPro" id="IPR020751">
    <property type="entry name" value="aa-tRNA-synth_I_codon-bd_sub2"/>
</dbReference>
<dbReference type="InterPro" id="IPR001412">
    <property type="entry name" value="aa-tRNA-synth_I_CS"/>
</dbReference>
<evidence type="ECO:0000256" key="3">
    <source>
        <dbReference type="ARBA" id="ARBA00022598"/>
    </source>
</evidence>
<dbReference type="Pfam" id="PF00749">
    <property type="entry name" value="tRNA-synt_1c"/>
    <property type="match status" value="1"/>
</dbReference>
<protein>
    <recommendedName>
        <fullName evidence="8">Glutamate--tRNA ligase</fullName>
        <ecNumber evidence="8">6.1.1.17</ecNumber>
    </recommendedName>
    <alternativeName>
        <fullName evidence="8">Glutamyl-tRNA synthetase</fullName>
        <shortName evidence="8">GluRS</shortName>
    </alternativeName>
</protein>
<keyword evidence="7 8" id="KW-0030">Aminoacyl-tRNA synthetase</keyword>
<dbReference type="Proteomes" id="UP000198711">
    <property type="component" value="Unassembled WGS sequence"/>
</dbReference>
<dbReference type="GO" id="GO:0008270">
    <property type="term" value="F:zinc ion binding"/>
    <property type="evidence" value="ECO:0007669"/>
    <property type="project" value="InterPro"/>
</dbReference>
<evidence type="ECO:0000259" key="9">
    <source>
        <dbReference type="Pfam" id="PF00749"/>
    </source>
</evidence>
<dbReference type="PRINTS" id="PR00987">
    <property type="entry name" value="TRNASYNTHGLU"/>
</dbReference>
<dbReference type="SUPFAM" id="SSF48163">
    <property type="entry name" value="An anticodon-binding domain of class I aminoacyl-tRNA synthetases"/>
    <property type="match status" value="1"/>
</dbReference>
<dbReference type="AlphaFoldDB" id="A0A8X8IGD5"/>
<dbReference type="GO" id="GO:0004818">
    <property type="term" value="F:glutamate-tRNA ligase activity"/>
    <property type="evidence" value="ECO:0007669"/>
    <property type="project" value="UniProtKB-UniRule"/>
</dbReference>
<comment type="catalytic activity">
    <reaction evidence="8">
        <text>tRNA(Glu) + L-glutamate + ATP = L-glutamyl-tRNA(Glu) + AMP + diphosphate</text>
        <dbReference type="Rhea" id="RHEA:23540"/>
        <dbReference type="Rhea" id="RHEA-COMP:9663"/>
        <dbReference type="Rhea" id="RHEA-COMP:9680"/>
        <dbReference type="ChEBI" id="CHEBI:29985"/>
        <dbReference type="ChEBI" id="CHEBI:30616"/>
        <dbReference type="ChEBI" id="CHEBI:33019"/>
        <dbReference type="ChEBI" id="CHEBI:78442"/>
        <dbReference type="ChEBI" id="CHEBI:78520"/>
        <dbReference type="ChEBI" id="CHEBI:456215"/>
        <dbReference type="EC" id="6.1.1.17"/>
    </reaction>
</comment>
<evidence type="ECO:0000256" key="7">
    <source>
        <dbReference type="ARBA" id="ARBA00023146"/>
    </source>
</evidence>
<accession>A0A8X8IGD5</accession>
<organism evidence="11 12">
    <name type="scientific">Hydrobacter penzbergensis</name>
    <dbReference type="NCBI Taxonomy" id="1235997"/>
    <lineage>
        <taxon>Bacteria</taxon>
        <taxon>Pseudomonadati</taxon>
        <taxon>Bacteroidota</taxon>
        <taxon>Chitinophagia</taxon>
        <taxon>Chitinophagales</taxon>
        <taxon>Chitinophagaceae</taxon>
        <taxon>Hydrobacter</taxon>
    </lineage>
</organism>
<dbReference type="InterPro" id="IPR008925">
    <property type="entry name" value="aa_tRNA-synth_I_cd-bd_sf"/>
</dbReference>
<dbReference type="GO" id="GO:0000049">
    <property type="term" value="F:tRNA binding"/>
    <property type="evidence" value="ECO:0007669"/>
    <property type="project" value="InterPro"/>
</dbReference>
<evidence type="ECO:0000259" key="10">
    <source>
        <dbReference type="Pfam" id="PF19269"/>
    </source>
</evidence>
<keyword evidence="5 8" id="KW-0067">ATP-binding</keyword>
<dbReference type="Gene3D" id="3.40.50.620">
    <property type="entry name" value="HUPs"/>
    <property type="match status" value="1"/>
</dbReference>
<dbReference type="InterPro" id="IPR033910">
    <property type="entry name" value="GluRS_core"/>
</dbReference>
<feature type="binding site" evidence="8">
    <location>
        <position position="267"/>
    </location>
    <ligand>
        <name>ATP</name>
        <dbReference type="ChEBI" id="CHEBI:30616"/>
    </ligand>
</feature>
<dbReference type="EMBL" id="FNNO01000009">
    <property type="protein sequence ID" value="SDX14132.1"/>
    <property type="molecule type" value="Genomic_DNA"/>
</dbReference>
<name>A0A8X8IGD5_9BACT</name>
<dbReference type="EC" id="6.1.1.17" evidence="8"/>
<dbReference type="Gene3D" id="1.10.10.350">
    <property type="match status" value="1"/>
</dbReference>
<dbReference type="HAMAP" id="MF_00022">
    <property type="entry name" value="Glu_tRNA_synth_type1"/>
    <property type="match status" value="1"/>
</dbReference>
<feature type="domain" description="Glutamyl/glutaminyl-tRNA synthetase class Ib catalytic" evidence="9">
    <location>
        <begin position="5"/>
        <end position="350"/>
    </location>
</feature>
<feature type="short sequence motif" description="'HIGH' region" evidence="8">
    <location>
        <begin position="12"/>
        <end position="22"/>
    </location>
</feature>
<dbReference type="InterPro" id="IPR014729">
    <property type="entry name" value="Rossmann-like_a/b/a_fold"/>
</dbReference>
<comment type="similarity">
    <text evidence="1 8">Belongs to the class-I aminoacyl-tRNA synthetase family. Glutamate--tRNA ligase type 1 subfamily.</text>
</comment>
<evidence type="ECO:0000313" key="11">
    <source>
        <dbReference type="EMBL" id="SDX14132.1"/>
    </source>
</evidence>
<keyword evidence="12" id="KW-1185">Reference proteome</keyword>
<evidence type="ECO:0000256" key="6">
    <source>
        <dbReference type="ARBA" id="ARBA00022917"/>
    </source>
</evidence>
<keyword evidence="3 8" id="KW-0436">Ligase</keyword>
<evidence type="ECO:0000256" key="1">
    <source>
        <dbReference type="ARBA" id="ARBA00007894"/>
    </source>
</evidence>
<evidence type="ECO:0000256" key="2">
    <source>
        <dbReference type="ARBA" id="ARBA00022490"/>
    </source>
</evidence>
<dbReference type="InterPro" id="IPR000924">
    <property type="entry name" value="Glu/Gln-tRNA-synth"/>
</dbReference>
<dbReference type="FunFam" id="3.40.50.620:FF:000127">
    <property type="entry name" value="Glutamate--tRNA ligase"/>
    <property type="match status" value="1"/>
</dbReference>
<comment type="subunit">
    <text evidence="8">Monomer.</text>
</comment>
<feature type="domain" description="Aminoacyl-tRNA synthetase class I anticodon-binding" evidence="10">
    <location>
        <begin position="372"/>
        <end position="505"/>
    </location>
</feature>
<comment type="function">
    <text evidence="8">Catalyzes the attachment of glutamate to tRNA(Glu) in a two-step reaction: glutamate is first activated by ATP to form Glu-AMP and then transferred to the acceptor end of tRNA(Glu).</text>
</comment>
<dbReference type="Pfam" id="PF19269">
    <property type="entry name" value="Anticodon_2"/>
    <property type="match status" value="1"/>
</dbReference>
<dbReference type="PROSITE" id="PS00178">
    <property type="entry name" value="AA_TRNA_LIGASE_I"/>
    <property type="match status" value="1"/>
</dbReference>
<dbReference type="InterPro" id="IPR004527">
    <property type="entry name" value="Glu-tRNA-ligase_bac/mito"/>
</dbReference>
<dbReference type="PANTHER" id="PTHR43311">
    <property type="entry name" value="GLUTAMATE--TRNA LIGASE"/>
    <property type="match status" value="1"/>
</dbReference>
<dbReference type="GO" id="GO:0005829">
    <property type="term" value="C:cytosol"/>
    <property type="evidence" value="ECO:0007669"/>
    <property type="project" value="TreeGrafter"/>
</dbReference>
<dbReference type="InterPro" id="IPR020058">
    <property type="entry name" value="Glu/Gln-tRNA-synth_Ib_cat-dom"/>
</dbReference>
<proteinExistence type="inferred from homology"/>
<keyword evidence="6 8" id="KW-0648">Protein biosynthesis</keyword>
<keyword evidence="2 8" id="KW-0963">Cytoplasm</keyword>
<evidence type="ECO:0000256" key="5">
    <source>
        <dbReference type="ARBA" id="ARBA00022840"/>
    </source>
</evidence>
<evidence type="ECO:0000256" key="4">
    <source>
        <dbReference type="ARBA" id="ARBA00022741"/>
    </source>
</evidence>
<dbReference type="PANTHER" id="PTHR43311:SF2">
    <property type="entry name" value="GLUTAMATE--TRNA LIGASE, MITOCHONDRIAL-RELATED"/>
    <property type="match status" value="1"/>
</dbReference>
<keyword evidence="4 8" id="KW-0547">Nucleotide-binding</keyword>
<dbReference type="GO" id="GO:0006424">
    <property type="term" value="P:glutamyl-tRNA aminoacylation"/>
    <property type="evidence" value="ECO:0007669"/>
    <property type="project" value="UniProtKB-UniRule"/>
</dbReference>
<gene>
    <name evidence="8" type="primary">gltX</name>
    <name evidence="11" type="ORF">SAMN05444410_109159</name>
</gene>
<feature type="short sequence motif" description="'KMSKS' region" evidence="8">
    <location>
        <begin position="264"/>
        <end position="268"/>
    </location>
</feature>
<dbReference type="SUPFAM" id="SSF52374">
    <property type="entry name" value="Nucleotidylyl transferase"/>
    <property type="match status" value="1"/>
</dbReference>
<dbReference type="GO" id="GO:0005524">
    <property type="term" value="F:ATP binding"/>
    <property type="evidence" value="ECO:0007669"/>
    <property type="project" value="UniProtKB-UniRule"/>
</dbReference>
<dbReference type="InterPro" id="IPR045462">
    <property type="entry name" value="aa-tRNA-synth_I_cd-bd"/>
</dbReference>
<sequence length="512" mass="58424">MNSRKVRVRFAPSPTGGLHLGGVRTVLFNYLFAKQHGGDFILRIEDTDQTRFVPGAEAYILNTLNWCGLTPDESPVHGGPFVPYRQSERKASYRAYAEELVKNGYAYYAFDTTEELEQMRAQFKTAENPSPQYNQHIRTKMRNSLTLDAATVAQLLKEGIPHVIRIKMPEQETVHFTDMIRGEVSFHTSQVDDKVLLKADGMPTYHLAVVVDDYLMQISHAFRGEEWLPSAPVHLLLWKYLGWEAQMPQWAHLPLILKPEGNGKLSKRDGDRLGFPVFAMDWTDPKSNELTIGFKERGFLPEAFVNLLAMLGWNDGTDQEIFSLDELVQKFSIERVHKAGAKFDYEKAKWFNHEWIKRTEARRLLPAVKEILAADRMMVTDDTLLEKIINLVKERCTLLTDFTQQASFFFALPAEMDTAAVKPKWDDKKNLFFTELIRSFQLSTLWEAAGLETTFKELAAANQLKPGELMLPLRIMLVGGKYGPGVFDIAAILGKEETIRRITHTLSLLEHA</sequence>
<comment type="caution">
    <text evidence="11">The sequence shown here is derived from an EMBL/GenBank/DDBJ whole genome shotgun (WGS) entry which is preliminary data.</text>
</comment>
<dbReference type="InterPro" id="IPR049940">
    <property type="entry name" value="GluQ/Sye"/>
</dbReference>